<dbReference type="Pfam" id="PF00069">
    <property type="entry name" value="Pkinase"/>
    <property type="match status" value="1"/>
</dbReference>
<dbReference type="Gene3D" id="1.10.510.10">
    <property type="entry name" value="Transferase(Phosphotransferase) domain 1"/>
    <property type="match status" value="1"/>
</dbReference>
<evidence type="ECO:0000259" key="1">
    <source>
        <dbReference type="PROSITE" id="PS50011"/>
    </source>
</evidence>
<dbReference type="GO" id="GO:0005524">
    <property type="term" value="F:ATP binding"/>
    <property type="evidence" value="ECO:0007669"/>
    <property type="project" value="InterPro"/>
</dbReference>
<organism evidence="2 3">
    <name type="scientific">Meloidogyne incognita</name>
    <name type="common">Southern root-knot nematode worm</name>
    <name type="synonym">Oxyuris incognita</name>
    <dbReference type="NCBI Taxonomy" id="6306"/>
    <lineage>
        <taxon>Eukaryota</taxon>
        <taxon>Metazoa</taxon>
        <taxon>Ecdysozoa</taxon>
        <taxon>Nematoda</taxon>
        <taxon>Chromadorea</taxon>
        <taxon>Rhabditida</taxon>
        <taxon>Tylenchina</taxon>
        <taxon>Tylenchomorpha</taxon>
        <taxon>Tylenchoidea</taxon>
        <taxon>Meloidogynidae</taxon>
        <taxon>Meloidogyninae</taxon>
        <taxon>Meloidogyne</taxon>
        <taxon>Meloidogyne incognita group</taxon>
    </lineage>
</organism>
<dbReference type="PROSITE" id="PS50011">
    <property type="entry name" value="PROTEIN_KINASE_DOM"/>
    <property type="match status" value="1"/>
</dbReference>
<dbReference type="SMART" id="SM00220">
    <property type="entry name" value="S_TKc"/>
    <property type="match status" value="1"/>
</dbReference>
<name>A0A914L1H6_MELIC</name>
<reference evidence="3" key="1">
    <citation type="submission" date="2022-11" db="UniProtKB">
        <authorList>
            <consortium name="WormBaseParasite"/>
        </authorList>
    </citation>
    <scope>IDENTIFICATION</scope>
</reference>
<protein>
    <submittedName>
        <fullName evidence="3">Protein kinase domain-containing protein</fullName>
    </submittedName>
</protein>
<dbReference type="GO" id="GO:0005737">
    <property type="term" value="C:cytoplasm"/>
    <property type="evidence" value="ECO:0007669"/>
    <property type="project" value="TreeGrafter"/>
</dbReference>
<dbReference type="WBParaSite" id="Minc3s00208g07590">
    <property type="protein sequence ID" value="Minc3s00208g07590"/>
    <property type="gene ID" value="Minc3s00208g07590"/>
</dbReference>
<sequence>MDVEERKIAVERELDVLKYFNNLELHRGLESRNHIIKMHGWKRRHSKMSFLLELGGNSLQDYYRQKIEDIYGENYRYNERVDEQLLINILKGAAQALQQFHQHGIHLDVKENNFVIALDENQSEPNTDPESNETISVKLIDFNISVINSKGHVAHTEYIVDAIQAPELLNNPPLITNKADVWSFGLMAAGLFHNTNYETARENLAEYRDDTRYNGRLDQLIKACTRENPNSRPTMDSVVSFLNGQLNDFS</sequence>
<dbReference type="InterPro" id="IPR000719">
    <property type="entry name" value="Prot_kinase_dom"/>
</dbReference>
<dbReference type="InterPro" id="IPR011009">
    <property type="entry name" value="Kinase-like_dom_sf"/>
</dbReference>
<dbReference type="Proteomes" id="UP000887563">
    <property type="component" value="Unplaced"/>
</dbReference>
<dbReference type="PANTHER" id="PTHR24361">
    <property type="entry name" value="MITOGEN-ACTIVATED KINASE KINASE KINASE"/>
    <property type="match status" value="1"/>
</dbReference>
<evidence type="ECO:0000313" key="2">
    <source>
        <dbReference type="Proteomes" id="UP000887563"/>
    </source>
</evidence>
<dbReference type="AlphaFoldDB" id="A0A914L1H6"/>
<dbReference type="SUPFAM" id="SSF56112">
    <property type="entry name" value="Protein kinase-like (PK-like)"/>
    <property type="match status" value="1"/>
</dbReference>
<dbReference type="PANTHER" id="PTHR24361:SF678">
    <property type="entry name" value="SPORULATION-SPECIFIC PROTEIN 1"/>
    <property type="match status" value="1"/>
</dbReference>
<keyword evidence="2" id="KW-1185">Reference proteome</keyword>
<evidence type="ECO:0000313" key="3">
    <source>
        <dbReference type="WBParaSite" id="Minc3s00208g07590"/>
    </source>
</evidence>
<feature type="domain" description="Protein kinase" evidence="1">
    <location>
        <begin position="1"/>
        <end position="242"/>
    </location>
</feature>
<dbReference type="InterPro" id="IPR053235">
    <property type="entry name" value="Ser_Thr_kinase"/>
</dbReference>
<accession>A0A914L1H6</accession>
<dbReference type="GO" id="GO:0004672">
    <property type="term" value="F:protein kinase activity"/>
    <property type="evidence" value="ECO:0007669"/>
    <property type="project" value="InterPro"/>
</dbReference>
<proteinExistence type="predicted"/>